<evidence type="ECO:0000256" key="2">
    <source>
        <dbReference type="ARBA" id="ARBA00022729"/>
    </source>
</evidence>
<dbReference type="SUPFAM" id="SSF53850">
    <property type="entry name" value="Periplasmic binding protein-like II"/>
    <property type="match status" value="1"/>
</dbReference>
<keyword evidence="4" id="KW-0564">Palmitate</keyword>
<reference evidence="6 7" key="1">
    <citation type="submission" date="2019-10" db="EMBL/GenBank/DDBJ databases">
        <title>Whole genome shotgun sequence of Acrocarpospora macrocephala NBRC 16266.</title>
        <authorList>
            <person name="Ichikawa N."/>
            <person name="Kimura A."/>
            <person name="Kitahashi Y."/>
            <person name="Komaki H."/>
            <person name="Oguchi A."/>
        </authorList>
    </citation>
    <scope>NUCLEOTIDE SEQUENCE [LARGE SCALE GENOMIC DNA]</scope>
    <source>
        <strain evidence="6 7">NBRC 16266</strain>
    </source>
</reference>
<name>A0A5M3WLJ5_9ACTN</name>
<dbReference type="InterPro" id="IPR050490">
    <property type="entry name" value="Bact_solute-bd_prot1"/>
</dbReference>
<evidence type="ECO:0000256" key="3">
    <source>
        <dbReference type="ARBA" id="ARBA00023136"/>
    </source>
</evidence>
<dbReference type="Proteomes" id="UP000331127">
    <property type="component" value="Unassembled WGS sequence"/>
</dbReference>
<dbReference type="PANTHER" id="PTHR43649:SF33">
    <property type="entry name" value="POLYGALACTURONAN_RHAMNOGALACTURONAN-BINDING PROTEIN YTCQ"/>
    <property type="match status" value="1"/>
</dbReference>
<dbReference type="InterPro" id="IPR006059">
    <property type="entry name" value="SBP"/>
</dbReference>
<evidence type="ECO:0000313" key="6">
    <source>
        <dbReference type="EMBL" id="GES09516.1"/>
    </source>
</evidence>
<dbReference type="Pfam" id="PF01547">
    <property type="entry name" value="SBP_bac_1"/>
    <property type="match status" value="1"/>
</dbReference>
<comment type="caution">
    <text evidence="6">The sequence shown here is derived from an EMBL/GenBank/DDBJ whole genome shotgun (WGS) entry which is preliminary data.</text>
</comment>
<keyword evidence="3" id="KW-0472">Membrane</keyword>
<dbReference type="Gene3D" id="3.40.190.10">
    <property type="entry name" value="Periplasmic binding protein-like II"/>
    <property type="match status" value="2"/>
</dbReference>
<evidence type="ECO:0000313" key="7">
    <source>
        <dbReference type="Proteomes" id="UP000331127"/>
    </source>
</evidence>
<evidence type="ECO:0000256" key="4">
    <source>
        <dbReference type="ARBA" id="ARBA00023139"/>
    </source>
</evidence>
<keyword evidence="7" id="KW-1185">Reference proteome</keyword>
<dbReference type="PANTHER" id="PTHR43649">
    <property type="entry name" value="ARABINOSE-BINDING PROTEIN-RELATED"/>
    <property type="match status" value="1"/>
</dbReference>
<organism evidence="6 7">
    <name type="scientific">Acrocarpospora macrocephala</name>
    <dbReference type="NCBI Taxonomy" id="150177"/>
    <lineage>
        <taxon>Bacteria</taxon>
        <taxon>Bacillati</taxon>
        <taxon>Actinomycetota</taxon>
        <taxon>Actinomycetes</taxon>
        <taxon>Streptosporangiales</taxon>
        <taxon>Streptosporangiaceae</taxon>
        <taxon>Acrocarpospora</taxon>
    </lineage>
</organism>
<keyword evidence="1" id="KW-1003">Cell membrane</keyword>
<evidence type="ECO:0000256" key="1">
    <source>
        <dbReference type="ARBA" id="ARBA00022475"/>
    </source>
</evidence>
<dbReference type="AlphaFoldDB" id="A0A5M3WLJ5"/>
<evidence type="ECO:0000256" key="5">
    <source>
        <dbReference type="ARBA" id="ARBA00023288"/>
    </source>
</evidence>
<gene>
    <name evidence="6" type="ORF">Amac_031120</name>
</gene>
<accession>A0A5M3WLJ5</accession>
<keyword evidence="2" id="KW-0732">Signal</keyword>
<proteinExistence type="predicted"/>
<dbReference type="EMBL" id="BLAE01000015">
    <property type="protein sequence ID" value="GES09516.1"/>
    <property type="molecule type" value="Genomic_DNA"/>
</dbReference>
<sequence length="463" mass="49177">MGAQGETSVVRYGTAVHQNEEMCDVRGPRVMAAGIALMIGLTACGGGGGAARNEGAVTVPSDPGQVAGTITVLTNRTDQVQDGTAKAYAAEFNKLYPNVKVEFQGLTDYEGDVRIRMNSADYGDVLSIPNSVPTSQYPTFFAPLGSAAEISKKYDFTERGTVNGQVYGIANIGVANGFVYNKAVWQQAGVTGWPKTPAEFIAALKAIKEKTGATPYYTNYKDAWPLTNWGNAVGSASCDPAANDALATTKEPWAAGQELNVIDTLLFDIVKNGLSEADPNTTNWENSKNLIATGKIATMWLGSWAVVQMRDAATKAGGNPDDIGFMPFPAQVDGHFCTAVRPDYQYAINVHSENKPAARAWIEWFITKSGDAQKALSISSVKGAPLPSSLQPFQDAGVKFVSLSWAKNATVLDIDKASEVGLGAPDYRQRLVDVARGAAKGDLPGIFADLNKKWSEAQATIGG</sequence>
<keyword evidence="5" id="KW-0449">Lipoprotein</keyword>
<protein>
    <submittedName>
        <fullName evidence="6">Sugar ABC transporter substrate-binding protein</fullName>
    </submittedName>
</protein>